<feature type="region of interest" description="Disordered" evidence="1">
    <location>
        <begin position="139"/>
        <end position="170"/>
    </location>
</feature>
<proteinExistence type="predicted"/>
<accession>A0ABP8M249</accession>
<gene>
    <name evidence="2" type="ORF">GCM10023091_30800</name>
</gene>
<dbReference type="Proteomes" id="UP001501508">
    <property type="component" value="Unassembled WGS sequence"/>
</dbReference>
<comment type="caution">
    <text evidence="2">The sequence shown here is derived from an EMBL/GenBank/DDBJ whole genome shotgun (WGS) entry which is preliminary data.</text>
</comment>
<evidence type="ECO:0000256" key="1">
    <source>
        <dbReference type="SAM" id="MobiDB-lite"/>
    </source>
</evidence>
<dbReference type="EMBL" id="BAABEY010000029">
    <property type="protein sequence ID" value="GAA4443041.1"/>
    <property type="molecule type" value="Genomic_DNA"/>
</dbReference>
<keyword evidence="3" id="KW-1185">Reference proteome</keyword>
<evidence type="ECO:0000313" key="2">
    <source>
        <dbReference type="EMBL" id="GAA4443041.1"/>
    </source>
</evidence>
<protein>
    <submittedName>
        <fullName evidence="2">DUF177 domain-containing protein</fullName>
    </submittedName>
</protein>
<evidence type="ECO:0000313" key="3">
    <source>
        <dbReference type="Proteomes" id="UP001501508"/>
    </source>
</evidence>
<reference evidence="3" key="1">
    <citation type="journal article" date="2019" name="Int. J. Syst. Evol. Microbiol.">
        <title>The Global Catalogue of Microorganisms (GCM) 10K type strain sequencing project: providing services to taxonomists for standard genome sequencing and annotation.</title>
        <authorList>
            <consortium name="The Broad Institute Genomics Platform"/>
            <consortium name="The Broad Institute Genome Sequencing Center for Infectious Disease"/>
            <person name="Wu L."/>
            <person name="Ma J."/>
        </authorList>
    </citation>
    <scope>NUCLEOTIDE SEQUENCE [LARGE SCALE GENOMIC DNA]</scope>
    <source>
        <strain evidence="3">JCM 31920</strain>
    </source>
</reference>
<dbReference type="Pfam" id="PF02620">
    <property type="entry name" value="YceD"/>
    <property type="match status" value="1"/>
</dbReference>
<organism evidence="2 3">
    <name type="scientific">Ravibacter arvi</name>
    <dbReference type="NCBI Taxonomy" id="2051041"/>
    <lineage>
        <taxon>Bacteria</taxon>
        <taxon>Pseudomonadati</taxon>
        <taxon>Bacteroidota</taxon>
        <taxon>Cytophagia</taxon>
        <taxon>Cytophagales</taxon>
        <taxon>Spirosomataceae</taxon>
        <taxon>Ravibacter</taxon>
    </lineage>
</organism>
<name>A0ABP8M249_9BACT</name>
<dbReference type="RefSeq" id="WP_345030789.1">
    <property type="nucleotide sequence ID" value="NZ_BAABEY010000029.1"/>
</dbReference>
<sequence length="181" mass="20968">MEELKKYNIDIVGLAEREHVFHYTSGDGFFQEFEQDLIEKGRFEADLVLQKSSTMIRLDFKISGVVGQVCDRTLEPYDEHFETENRIFLKFGDRDEELTDEIEMIQRNTARINVARYVYDFIALALPVKKLHPRLRSDENGEEEEVLVYGTSADSPKGETASSEEDIDPRWAALKGIKQEK</sequence>
<dbReference type="InterPro" id="IPR003772">
    <property type="entry name" value="YceD"/>
</dbReference>